<dbReference type="GeneID" id="58192939"/>
<proteinExistence type="predicted"/>
<protein>
    <submittedName>
        <fullName evidence="1">Uncharacterized protein</fullName>
    </submittedName>
</protein>
<gene>
    <name evidence="1" type="ORF">AVENLUH5627_01204</name>
</gene>
<dbReference type="PATRIC" id="fig|52133.18.peg.1251"/>
<organism evidence="1 2">
    <name type="scientific">Acinetobacter venetianus</name>
    <dbReference type="NCBI Taxonomy" id="52133"/>
    <lineage>
        <taxon>Bacteria</taxon>
        <taxon>Pseudomonadati</taxon>
        <taxon>Pseudomonadota</taxon>
        <taxon>Gammaproteobacteria</taxon>
        <taxon>Moraxellales</taxon>
        <taxon>Moraxellaceae</taxon>
        <taxon>Acinetobacter</taxon>
    </lineage>
</organism>
<reference evidence="1 2" key="1">
    <citation type="journal article" date="2016" name="Sci. Rep.">
        <title>Genomic and phenotypic characterization of the species Acinetobacter venetianus.</title>
        <authorList>
            <person name="Fondi M."/>
            <person name="Maida I."/>
            <person name="Perrin E."/>
            <person name="Orlandini V."/>
            <person name="La Torre L."/>
            <person name="Bosi E."/>
            <person name="Negroni A."/>
            <person name="Zanaroli G."/>
            <person name="Fava F."/>
            <person name="Decorosi F."/>
            <person name="Giovannetti L."/>
            <person name="Viti C."/>
            <person name="Vaneechoutte M."/>
            <person name="Dijkshoorn L."/>
            <person name="Fani R."/>
        </authorList>
    </citation>
    <scope>NUCLEOTIDE SEQUENCE [LARGE SCALE GENOMIC DNA]</scope>
    <source>
        <strain evidence="1 2">LUH5627</strain>
    </source>
</reference>
<evidence type="ECO:0000313" key="1">
    <source>
        <dbReference type="EMBL" id="KXZ71160.1"/>
    </source>
</evidence>
<comment type="caution">
    <text evidence="1">The sequence shown here is derived from an EMBL/GenBank/DDBJ whole genome shotgun (WGS) entry which is preliminary data.</text>
</comment>
<name>A0A150HVS5_9GAMM</name>
<dbReference type="RefSeq" id="WP_004876276.1">
    <property type="nucleotide sequence ID" value="NZ_BCLZ01000024.1"/>
</dbReference>
<dbReference type="Proteomes" id="UP000075680">
    <property type="component" value="Unassembled WGS sequence"/>
</dbReference>
<dbReference type="AlphaFoldDB" id="A0A150HVS5"/>
<dbReference type="EMBL" id="JRUE01000111">
    <property type="protein sequence ID" value="KXZ71160.1"/>
    <property type="molecule type" value="Genomic_DNA"/>
</dbReference>
<sequence length="67" mass="7794">MYHSAYATISQLKQLCPLHSSIATCLNQLRHANIQFLNLGSLIVCPQQRCALFFYQRHLMEIQAFRI</sequence>
<accession>A0A150HVS5</accession>
<evidence type="ECO:0000313" key="2">
    <source>
        <dbReference type="Proteomes" id="UP000075680"/>
    </source>
</evidence>